<dbReference type="PROSITE" id="PS50977">
    <property type="entry name" value="HTH_TETR_2"/>
    <property type="match status" value="1"/>
</dbReference>
<evidence type="ECO:0000256" key="2">
    <source>
        <dbReference type="PROSITE-ProRule" id="PRU00335"/>
    </source>
</evidence>
<feature type="domain" description="HTH tetR-type" evidence="3">
    <location>
        <begin position="6"/>
        <end position="66"/>
    </location>
</feature>
<evidence type="ECO:0000259" key="3">
    <source>
        <dbReference type="PROSITE" id="PS50977"/>
    </source>
</evidence>
<reference evidence="4 5" key="1">
    <citation type="submission" date="2016-11" db="EMBL/GenBank/DDBJ databases">
        <title>Genome sequences of unsequenced Mycobacteria.</title>
        <authorList>
            <person name="Greninger A.L."/>
            <person name="Fang F."/>
            <person name="Jerome K.R."/>
        </authorList>
    </citation>
    <scope>NUCLEOTIDE SEQUENCE [LARGE SCALE GENOMIC DNA]</scope>
    <source>
        <strain evidence="4 5">M11</strain>
    </source>
</reference>
<dbReference type="AlphaFoldDB" id="A0A1Q4HPS1"/>
<dbReference type="InterPro" id="IPR050109">
    <property type="entry name" value="HTH-type_TetR-like_transc_reg"/>
</dbReference>
<accession>A0A1Q4HPS1</accession>
<organism evidence="4 5">
    <name type="scientific">Mycobacterium paraffinicum</name>
    <dbReference type="NCBI Taxonomy" id="53378"/>
    <lineage>
        <taxon>Bacteria</taxon>
        <taxon>Bacillati</taxon>
        <taxon>Actinomycetota</taxon>
        <taxon>Actinomycetes</taxon>
        <taxon>Mycobacteriales</taxon>
        <taxon>Mycobacteriaceae</taxon>
        <taxon>Mycobacterium</taxon>
    </lineage>
</organism>
<dbReference type="PANTHER" id="PTHR30055:SF242">
    <property type="entry name" value="HTH-TYPE TRANSCRIPTIONAL REPRESSOR KSTR"/>
    <property type="match status" value="1"/>
</dbReference>
<evidence type="ECO:0000313" key="5">
    <source>
        <dbReference type="Proteomes" id="UP000186438"/>
    </source>
</evidence>
<gene>
    <name evidence="4" type="ORF">BRW65_22250</name>
</gene>
<dbReference type="GO" id="GO:0003700">
    <property type="term" value="F:DNA-binding transcription factor activity"/>
    <property type="evidence" value="ECO:0007669"/>
    <property type="project" value="TreeGrafter"/>
</dbReference>
<dbReference type="SUPFAM" id="SSF46689">
    <property type="entry name" value="Homeodomain-like"/>
    <property type="match status" value="1"/>
</dbReference>
<keyword evidence="1 2" id="KW-0238">DNA-binding</keyword>
<keyword evidence="5" id="KW-1185">Reference proteome</keyword>
<dbReference type="InterPro" id="IPR009057">
    <property type="entry name" value="Homeodomain-like_sf"/>
</dbReference>
<dbReference type="Gene3D" id="1.10.357.10">
    <property type="entry name" value="Tetracycline Repressor, domain 2"/>
    <property type="match status" value="1"/>
</dbReference>
<evidence type="ECO:0000313" key="4">
    <source>
        <dbReference type="EMBL" id="OJZ69738.1"/>
    </source>
</evidence>
<dbReference type="Pfam" id="PF00440">
    <property type="entry name" value="TetR_N"/>
    <property type="match status" value="1"/>
</dbReference>
<name>A0A1Q4HPS1_9MYCO</name>
<feature type="DNA-binding region" description="H-T-H motif" evidence="2">
    <location>
        <begin position="29"/>
        <end position="48"/>
    </location>
</feature>
<dbReference type="EMBL" id="MPNT01000026">
    <property type="protein sequence ID" value="OJZ69738.1"/>
    <property type="molecule type" value="Genomic_DNA"/>
</dbReference>
<evidence type="ECO:0000256" key="1">
    <source>
        <dbReference type="ARBA" id="ARBA00023125"/>
    </source>
</evidence>
<proteinExistence type="predicted"/>
<comment type="caution">
    <text evidence="4">The sequence shown here is derived from an EMBL/GenBank/DDBJ whole genome shotgun (WGS) entry which is preliminary data.</text>
</comment>
<dbReference type="STRING" id="53378.BRW65_22250"/>
<dbReference type="OrthoDB" id="4537491at2"/>
<dbReference type="PRINTS" id="PR00455">
    <property type="entry name" value="HTHTETR"/>
</dbReference>
<dbReference type="Proteomes" id="UP000186438">
    <property type="component" value="Unassembled WGS sequence"/>
</dbReference>
<protein>
    <submittedName>
        <fullName evidence="4">TetR family transcriptional regulator</fullName>
    </submittedName>
</protein>
<dbReference type="GO" id="GO:0000976">
    <property type="term" value="F:transcription cis-regulatory region binding"/>
    <property type="evidence" value="ECO:0007669"/>
    <property type="project" value="TreeGrafter"/>
</dbReference>
<sequence length="192" mass="20711">MTSGQLARRAKIVEAVIALITEAGADAVQMRTVAQRSGVALGTVYRYFSSKEHLLAAALEDWQKRLTRRVTPVGDPGEGTPLPGILDYLERAQRAFHRNPKMTALMLQAMTSTDPVTKAGIDHMARTNSEMLSRLLKGVDPLLIPSVSFGLDAALSSAVTAVLVKARSLDEALERVEWVARTLVDAAVATTT</sequence>
<dbReference type="InterPro" id="IPR001647">
    <property type="entry name" value="HTH_TetR"/>
</dbReference>
<dbReference type="PANTHER" id="PTHR30055">
    <property type="entry name" value="HTH-TYPE TRANSCRIPTIONAL REGULATOR RUTR"/>
    <property type="match status" value="1"/>
</dbReference>